<reference evidence="2" key="1">
    <citation type="journal article" date="2022" name="Mol. Ecol. Resour.">
        <title>The genomes of chicory, endive, great burdock and yacon provide insights into Asteraceae palaeo-polyploidization history and plant inulin production.</title>
        <authorList>
            <person name="Fan W."/>
            <person name="Wang S."/>
            <person name="Wang H."/>
            <person name="Wang A."/>
            <person name="Jiang F."/>
            <person name="Liu H."/>
            <person name="Zhao H."/>
            <person name="Xu D."/>
            <person name="Zhang Y."/>
        </authorList>
    </citation>
    <scope>NUCLEOTIDE SEQUENCE [LARGE SCALE GENOMIC DNA]</scope>
    <source>
        <strain evidence="2">cv. Yunnan</strain>
    </source>
</reference>
<sequence length="209" mass="23420">MKNLKTLEIEDCGLEDGGTSFGIGIRLLQFMLEGKTIENQSMILLLQGLEVAKGFIPCLRDGSRCTLQLPENWLNDYCGFLMCVIFQIKFYRRDSVGISIMKSAINGTDSQQDGDWNESCGDEFTWVGYVSFASLRHTTWWNQTHNAVSFNIEGKCYKYCGGLGVRLVDKKYTSDPTEKSTDHYAPNFKIESDSGSALSISLSLYDPAP</sequence>
<comment type="caution">
    <text evidence="1">The sequence shown here is derived from an EMBL/GenBank/DDBJ whole genome shotgun (WGS) entry which is preliminary data.</text>
</comment>
<proteinExistence type="predicted"/>
<reference evidence="1 2" key="2">
    <citation type="journal article" date="2022" name="Mol. Ecol. Resour.">
        <title>The genomes of chicory, endive, great burdock and yacon provide insights into Asteraceae paleo-polyploidization history and plant inulin production.</title>
        <authorList>
            <person name="Fan W."/>
            <person name="Wang S."/>
            <person name="Wang H."/>
            <person name="Wang A."/>
            <person name="Jiang F."/>
            <person name="Liu H."/>
            <person name="Zhao H."/>
            <person name="Xu D."/>
            <person name="Zhang Y."/>
        </authorList>
    </citation>
    <scope>NUCLEOTIDE SEQUENCE [LARGE SCALE GENOMIC DNA]</scope>
    <source>
        <strain evidence="2">cv. Yunnan</strain>
        <tissue evidence="1">Leaves</tissue>
    </source>
</reference>
<dbReference type="Proteomes" id="UP001056120">
    <property type="component" value="Linkage Group LG16"/>
</dbReference>
<keyword evidence="2" id="KW-1185">Reference proteome</keyword>
<name>A0ACB9FQS5_9ASTR</name>
<organism evidence="1 2">
    <name type="scientific">Smallanthus sonchifolius</name>
    <dbReference type="NCBI Taxonomy" id="185202"/>
    <lineage>
        <taxon>Eukaryota</taxon>
        <taxon>Viridiplantae</taxon>
        <taxon>Streptophyta</taxon>
        <taxon>Embryophyta</taxon>
        <taxon>Tracheophyta</taxon>
        <taxon>Spermatophyta</taxon>
        <taxon>Magnoliopsida</taxon>
        <taxon>eudicotyledons</taxon>
        <taxon>Gunneridae</taxon>
        <taxon>Pentapetalae</taxon>
        <taxon>asterids</taxon>
        <taxon>campanulids</taxon>
        <taxon>Asterales</taxon>
        <taxon>Asteraceae</taxon>
        <taxon>Asteroideae</taxon>
        <taxon>Heliantheae alliance</taxon>
        <taxon>Millerieae</taxon>
        <taxon>Smallanthus</taxon>
    </lineage>
</organism>
<evidence type="ECO:0000313" key="2">
    <source>
        <dbReference type="Proteomes" id="UP001056120"/>
    </source>
</evidence>
<accession>A0ACB9FQS5</accession>
<dbReference type="EMBL" id="CM042033">
    <property type="protein sequence ID" value="KAI3773316.1"/>
    <property type="molecule type" value="Genomic_DNA"/>
</dbReference>
<protein>
    <submittedName>
        <fullName evidence="1">Uncharacterized protein</fullName>
    </submittedName>
</protein>
<evidence type="ECO:0000313" key="1">
    <source>
        <dbReference type="EMBL" id="KAI3773316.1"/>
    </source>
</evidence>
<gene>
    <name evidence="1" type="ORF">L1987_47841</name>
</gene>